<feature type="region of interest" description="Disordered" evidence="1">
    <location>
        <begin position="227"/>
        <end position="246"/>
    </location>
</feature>
<comment type="caution">
    <text evidence="2">The sequence shown here is derived from an EMBL/GenBank/DDBJ whole genome shotgun (WGS) entry which is preliminary data.</text>
</comment>
<reference evidence="2 3" key="1">
    <citation type="submission" date="2024-01" db="EMBL/GenBank/DDBJ databases">
        <authorList>
            <person name="Allen C."/>
            <person name="Tagirdzhanova G."/>
        </authorList>
    </citation>
    <scope>NUCLEOTIDE SEQUENCE [LARGE SCALE GENOMIC DNA]</scope>
    <source>
        <strain evidence="2 3">CBS 119000</strain>
    </source>
</reference>
<accession>A0ABP0E4T4</accession>
<organism evidence="2 3">
    <name type="scientific">Sporothrix epigloea</name>
    <dbReference type="NCBI Taxonomy" id="1892477"/>
    <lineage>
        <taxon>Eukaryota</taxon>
        <taxon>Fungi</taxon>
        <taxon>Dikarya</taxon>
        <taxon>Ascomycota</taxon>
        <taxon>Pezizomycotina</taxon>
        <taxon>Sordariomycetes</taxon>
        <taxon>Sordariomycetidae</taxon>
        <taxon>Ophiostomatales</taxon>
        <taxon>Ophiostomataceae</taxon>
        <taxon>Sporothrix</taxon>
    </lineage>
</organism>
<feature type="compositionally biased region" description="Acidic residues" evidence="1">
    <location>
        <begin position="320"/>
        <end position="331"/>
    </location>
</feature>
<name>A0ABP0E4T4_9PEZI</name>
<evidence type="ECO:0000313" key="2">
    <source>
        <dbReference type="EMBL" id="CAK7275585.1"/>
    </source>
</evidence>
<sequence>MSVPSIEQLCERLEKVYKKDNLAAAAGVLLCEKVPGATKAMASDIPVEYGQPQHYICDAEERRRLFAEIKPFFPFVVEANSTVLAVFMVCPLSELRSLAESLSEYDVSSEDGRLRYECSPPYFSLWFGLRDACVAIAGFLAKPTRKTTPRTASPVTTPRGVAQKRKRKASEGQSGTPSPLHKRVLPANTEGGPAVRSAEPVSQEIPAVSPSTPEKTVLIPASPAIRSHNAATRAKTRDDRRPTMLSSGSLDEISALCGGGTDSESWGRPPVAHRKSGLPLETGQIFTIRAEDPEDLPSFELLELQWDLLRIAAMSGPAEAQDEEWDEDEQEYGSAGNC</sequence>
<keyword evidence="3" id="KW-1185">Reference proteome</keyword>
<evidence type="ECO:0000313" key="3">
    <source>
        <dbReference type="Proteomes" id="UP001642502"/>
    </source>
</evidence>
<feature type="region of interest" description="Disordered" evidence="1">
    <location>
        <begin position="251"/>
        <end position="275"/>
    </location>
</feature>
<evidence type="ECO:0000256" key="1">
    <source>
        <dbReference type="SAM" id="MobiDB-lite"/>
    </source>
</evidence>
<protein>
    <submittedName>
        <fullName evidence="2">Uncharacterized protein</fullName>
    </submittedName>
</protein>
<feature type="non-terminal residue" evidence="2">
    <location>
        <position position="338"/>
    </location>
</feature>
<feature type="region of interest" description="Disordered" evidence="1">
    <location>
        <begin position="145"/>
        <end position="214"/>
    </location>
</feature>
<feature type="region of interest" description="Disordered" evidence="1">
    <location>
        <begin position="316"/>
        <end position="338"/>
    </location>
</feature>
<dbReference type="EMBL" id="CAWUON010000283">
    <property type="protein sequence ID" value="CAK7275585.1"/>
    <property type="molecule type" value="Genomic_DNA"/>
</dbReference>
<dbReference type="Proteomes" id="UP001642502">
    <property type="component" value="Unassembled WGS sequence"/>
</dbReference>
<proteinExistence type="predicted"/>
<gene>
    <name evidence="2" type="ORF">SEPCBS119000_006752</name>
</gene>